<dbReference type="AlphaFoldDB" id="A0A6S6M1W6"/>
<evidence type="ECO:0000313" key="3">
    <source>
        <dbReference type="Proteomes" id="UP000515472"/>
    </source>
</evidence>
<name>A0A6S6M1W6_9BACT</name>
<proteinExistence type="predicted"/>
<protein>
    <submittedName>
        <fullName evidence="2">Uncharacterized protein</fullName>
    </submittedName>
</protein>
<accession>A0A6S6M1W6</accession>
<keyword evidence="3" id="KW-1185">Reference proteome</keyword>
<dbReference type="Pfam" id="PF26363">
    <property type="entry name" value="Phospholipase-like"/>
    <property type="match status" value="1"/>
</dbReference>
<sequence>MRWLATVAGKIAGKLGELQAPEDRGSPEFKKRQAIREYNALLDRTDPTEPAGNPCMECLSSQKGKRRNERHDLIRKVHNDAAGEPNHVVQMRMLETADRLSKDMDRVEDARLSLHTYTANEDGPQEEFLKPLRDQAPPGFKIASLDKVAEDFGVDPGKLKELVANKDNPAQKIVFYERDEELMGPGPKYTVAFRGSTKDKRDWNNNGRNEAGFEAPHQKNAARLAVFLSKGAKENGKSLQDLISATGHSKGGSEAQAFAAACKCSARVFNPAGFDPKQYAETHNVSADEMRIDRTSVVKRDGTGKLLMSTTEPCTDPLYYAQHEGVTRFIMKKPITNGPPRELAPIDPNRSVPSMQQSDTEAHSMLQVIEAMERDKQEDQKALLDYTATKI</sequence>
<feature type="region of interest" description="Disordered" evidence="1">
    <location>
        <begin position="336"/>
        <end position="361"/>
    </location>
</feature>
<reference evidence="2 3" key="1">
    <citation type="submission" date="2020-06" db="EMBL/GenBank/DDBJ databases">
        <title>Interaction of electrochemicaly active bacteria, Geobacter bremensis R4 on different carbon anode.</title>
        <authorList>
            <person name="Meng L."/>
            <person name="Yoshida N."/>
        </authorList>
    </citation>
    <scope>NUCLEOTIDE SEQUENCE [LARGE SCALE GENOMIC DNA]</scope>
    <source>
        <strain evidence="2 3">R4</strain>
    </source>
</reference>
<evidence type="ECO:0000313" key="2">
    <source>
        <dbReference type="EMBL" id="BCG46026.1"/>
    </source>
</evidence>
<evidence type="ECO:0000256" key="1">
    <source>
        <dbReference type="SAM" id="MobiDB-lite"/>
    </source>
</evidence>
<dbReference type="RefSeq" id="WP_185244313.1">
    <property type="nucleotide sequence ID" value="NZ_AP023213.1"/>
</dbReference>
<organism evidence="2 3">
    <name type="scientific">Citrifermentans bremense</name>
    <dbReference type="NCBI Taxonomy" id="60035"/>
    <lineage>
        <taxon>Bacteria</taxon>
        <taxon>Pseudomonadati</taxon>
        <taxon>Thermodesulfobacteriota</taxon>
        <taxon>Desulfuromonadia</taxon>
        <taxon>Geobacterales</taxon>
        <taxon>Geobacteraceae</taxon>
        <taxon>Citrifermentans</taxon>
    </lineage>
</organism>
<dbReference type="KEGG" id="gbn:GEOBRER4_07760"/>
<dbReference type="Proteomes" id="UP000515472">
    <property type="component" value="Chromosome"/>
</dbReference>
<dbReference type="EMBL" id="AP023213">
    <property type="protein sequence ID" value="BCG46026.1"/>
    <property type="molecule type" value="Genomic_DNA"/>
</dbReference>
<gene>
    <name evidence="2" type="ORF">GEOBRER4_n0804</name>
</gene>